<evidence type="ECO:0000256" key="5">
    <source>
        <dbReference type="PIRNR" id="PIRNR006113"/>
    </source>
</evidence>
<sequence>MYILKAEHHFDSAHFLKGYQGKCANIHGHRWRVVAEVEGDKLFSEGQLRDMVVDFGDLKRDIKKMVDYYDHSLIIESGSMRKETLSFLIEDGFNIIEVDFRPTAERFASKFYEELENMGYRIKRIHVYETPTNCALYERQGG</sequence>
<comment type="cofactor">
    <cofactor evidence="5 7">
        <name>Zn(2+)</name>
        <dbReference type="ChEBI" id="CHEBI:29105"/>
    </cofactor>
    <text evidence="5 7">Binds 1 zinc ion per subunit.</text>
</comment>
<dbReference type="SUPFAM" id="SSF55620">
    <property type="entry name" value="Tetrahydrobiopterin biosynthesis enzymes-like"/>
    <property type="match status" value="1"/>
</dbReference>
<comment type="pathway">
    <text evidence="1 5">Purine metabolism; 7-cyano-7-deazaguanine biosynthesis.</text>
</comment>
<dbReference type="GO" id="GO:0008616">
    <property type="term" value="P:tRNA queuosine(34) biosynthetic process"/>
    <property type="evidence" value="ECO:0007669"/>
    <property type="project" value="UniProtKB-KW"/>
</dbReference>
<feature type="binding site" evidence="7">
    <location>
        <position position="29"/>
    </location>
    <ligand>
        <name>Zn(2+)</name>
        <dbReference type="ChEBI" id="CHEBI:29105"/>
    </ligand>
</feature>
<dbReference type="InterPro" id="IPR038418">
    <property type="entry name" value="6-PTP_synth/QueD_sf"/>
</dbReference>
<keyword evidence="9" id="KW-1185">Reference proteome</keyword>
<dbReference type="AlphaFoldDB" id="E3HCY3"/>
<keyword evidence="5" id="KW-0456">Lyase</keyword>
<name>E3HCY3_ILYPC</name>
<dbReference type="Proteomes" id="UP000006875">
    <property type="component" value="Plasmid pILYOP01"/>
</dbReference>
<feature type="active site" description="Proton acceptor" evidence="6">
    <location>
        <position position="23"/>
    </location>
</feature>
<dbReference type="PANTHER" id="PTHR12589">
    <property type="entry name" value="PYRUVOYL TETRAHYDROBIOPTERIN SYNTHASE"/>
    <property type="match status" value="1"/>
</dbReference>
<dbReference type="NCBIfam" id="TIGR03367">
    <property type="entry name" value="queuosine_QueD"/>
    <property type="match status" value="1"/>
</dbReference>
<dbReference type="Gene3D" id="3.30.479.10">
    <property type="entry name" value="6-pyruvoyl tetrahydropterin synthase/QueD"/>
    <property type="match status" value="1"/>
</dbReference>
<dbReference type="EMBL" id="CP002282">
    <property type="protein sequence ID" value="ADO84039.1"/>
    <property type="molecule type" value="Genomic_DNA"/>
</dbReference>
<evidence type="ECO:0000256" key="3">
    <source>
        <dbReference type="ARBA" id="ARBA00018141"/>
    </source>
</evidence>
<accession>E3HCY3</accession>
<keyword evidence="8" id="KW-0614">Plasmid</keyword>
<dbReference type="PANTHER" id="PTHR12589:SF8">
    <property type="entry name" value="6-CARBOXY-5,6,7,8-TETRAHYDROPTERIN SYNTHASE"/>
    <property type="match status" value="1"/>
</dbReference>
<evidence type="ECO:0000256" key="4">
    <source>
        <dbReference type="ARBA" id="ARBA00048807"/>
    </source>
</evidence>
<dbReference type="GO" id="GO:0046872">
    <property type="term" value="F:metal ion binding"/>
    <property type="evidence" value="ECO:0007669"/>
    <property type="project" value="UniProtKB-KW"/>
</dbReference>
<geneLocation type="plasmid" evidence="8 9">
    <name>pILYOP01</name>
</geneLocation>
<dbReference type="OrthoDB" id="9804698at2"/>
<feature type="binding site" evidence="7">
    <location>
        <position position="14"/>
    </location>
    <ligand>
        <name>Zn(2+)</name>
        <dbReference type="ChEBI" id="CHEBI:29105"/>
    </ligand>
</feature>
<keyword evidence="5 7" id="KW-0862">Zinc</keyword>
<dbReference type="PIRSF" id="PIRSF006113">
    <property type="entry name" value="PTP_synth"/>
    <property type="match status" value="1"/>
</dbReference>
<dbReference type="Pfam" id="PF01242">
    <property type="entry name" value="PTPS"/>
    <property type="match status" value="1"/>
</dbReference>
<dbReference type="HOGENOM" id="CLU_111016_1_1_0"/>
<evidence type="ECO:0000256" key="2">
    <source>
        <dbReference type="ARBA" id="ARBA00008900"/>
    </source>
</evidence>
<keyword evidence="5" id="KW-0671">Queuosine biosynthesis</keyword>
<dbReference type="InterPro" id="IPR007115">
    <property type="entry name" value="6-PTP_synth/QueD"/>
</dbReference>
<evidence type="ECO:0000313" key="8">
    <source>
        <dbReference type="EMBL" id="ADO84039.1"/>
    </source>
</evidence>
<feature type="active site" description="Charge relay system" evidence="6">
    <location>
        <position position="71"/>
    </location>
</feature>
<keyword evidence="5 7" id="KW-0479">Metal-binding</keyword>
<organism evidence="8 9">
    <name type="scientific">Ilyobacter polytropus (strain ATCC 51220 / DSM 2926 / LMG 16218 / CuHBu1)</name>
    <dbReference type="NCBI Taxonomy" id="572544"/>
    <lineage>
        <taxon>Bacteria</taxon>
        <taxon>Fusobacteriati</taxon>
        <taxon>Fusobacteriota</taxon>
        <taxon>Fusobacteriia</taxon>
        <taxon>Fusobacteriales</taxon>
        <taxon>Fusobacteriaceae</taxon>
        <taxon>Ilyobacter</taxon>
    </lineage>
</organism>
<feature type="active site" description="Charge relay system" evidence="6">
    <location>
        <position position="129"/>
    </location>
</feature>
<evidence type="ECO:0000256" key="6">
    <source>
        <dbReference type="PIRSR" id="PIRSR006113-1"/>
    </source>
</evidence>
<dbReference type="GO" id="GO:0070497">
    <property type="term" value="F:6-carboxytetrahydropterin synthase activity"/>
    <property type="evidence" value="ECO:0007669"/>
    <property type="project" value="UniProtKB-EC"/>
</dbReference>
<comment type="similarity">
    <text evidence="2 5">Belongs to the PTPS family. QueD subfamily.</text>
</comment>
<dbReference type="EC" id="4.-.-.-" evidence="5"/>
<dbReference type="RefSeq" id="WP_013388698.1">
    <property type="nucleotide sequence ID" value="NC_014633.1"/>
</dbReference>
<dbReference type="KEGG" id="ipo:Ilyop_2278"/>
<feature type="binding site" evidence="7">
    <location>
        <position position="27"/>
    </location>
    <ligand>
        <name>Zn(2+)</name>
        <dbReference type="ChEBI" id="CHEBI:29105"/>
    </ligand>
</feature>
<evidence type="ECO:0000313" key="9">
    <source>
        <dbReference type="Proteomes" id="UP000006875"/>
    </source>
</evidence>
<gene>
    <name evidence="8" type="ordered locus">Ilyop_2278</name>
</gene>
<dbReference type="UniPathway" id="UPA00391"/>
<protein>
    <recommendedName>
        <fullName evidence="3 5">6-carboxy-5,6,7,8-tetrahydropterin synthase</fullName>
        <ecNumber evidence="5">4.-.-.-</ecNumber>
    </recommendedName>
</protein>
<evidence type="ECO:0000256" key="1">
    <source>
        <dbReference type="ARBA" id="ARBA00005061"/>
    </source>
</evidence>
<proteinExistence type="inferred from homology"/>
<evidence type="ECO:0000256" key="7">
    <source>
        <dbReference type="PIRSR" id="PIRSR006113-2"/>
    </source>
</evidence>
<reference evidence="8 9" key="1">
    <citation type="journal article" date="2010" name="Stand. Genomic Sci.">
        <title>Complete genome sequence of Ilyobacter polytropus type strain (CuHbu1).</title>
        <authorList>
            <person name="Sikorski J."/>
            <person name="Chertkov O."/>
            <person name="Lapidus A."/>
            <person name="Nolan M."/>
            <person name="Lucas S."/>
            <person name="Del Rio T.G."/>
            <person name="Tice H."/>
            <person name="Cheng J.F."/>
            <person name="Tapia R."/>
            <person name="Han C."/>
            <person name="Goodwin L."/>
            <person name="Pitluck S."/>
            <person name="Liolios K."/>
            <person name="Ivanova N."/>
            <person name="Mavromatis K."/>
            <person name="Mikhailova N."/>
            <person name="Pati A."/>
            <person name="Chen A."/>
            <person name="Palaniappan K."/>
            <person name="Land M."/>
            <person name="Hauser L."/>
            <person name="Chang Y.J."/>
            <person name="Jeffries C.D."/>
            <person name="Brambilla E."/>
            <person name="Yasawong M."/>
            <person name="Rohde M."/>
            <person name="Pukall R."/>
            <person name="Spring S."/>
            <person name="Goker M."/>
            <person name="Woyke T."/>
            <person name="Bristow J."/>
            <person name="Eisen J.A."/>
            <person name="Markowitz V."/>
            <person name="Hugenholtz P."/>
            <person name="Kyrpides N.C."/>
            <person name="Klenk H.P."/>
        </authorList>
    </citation>
    <scope>NUCLEOTIDE SEQUENCE [LARGE SCALE GENOMIC DNA]</scope>
    <source>
        <strain evidence="9">ATCC 51220 / DSM 2926 / LMG 16218 / CuHBu1</strain>
        <plasmid evidence="9">pILYOP01</plasmid>
    </source>
</reference>
<comment type="catalytic activity">
    <reaction evidence="4 5">
        <text>7,8-dihydroneopterin 3'-triphosphate + H2O = 6-carboxy-5,6,7,8-tetrahydropterin + triphosphate + acetaldehyde + 2 H(+)</text>
        <dbReference type="Rhea" id="RHEA:27966"/>
        <dbReference type="ChEBI" id="CHEBI:15343"/>
        <dbReference type="ChEBI" id="CHEBI:15377"/>
        <dbReference type="ChEBI" id="CHEBI:15378"/>
        <dbReference type="ChEBI" id="CHEBI:18036"/>
        <dbReference type="ChEBI" id="CHEBI:58462"/>
        <dbReference type="ChEBI" id="CHEBI:61032"/>
        <dbReference type="EC" id="4.1.2.50"/>
    </reaction>
</comment>